<dbReference type="InterPro" id="IPR016166">
    <property type="entry name" value="FAD-bd_PCMH"/>
</dbReference>
<proteinExistence type="predicted"/>
<dbReference type="InterPro" id="IPR016167">
    <property type="entry name" value="FAD-bd_PCMH_sub1"/>
</dbReference>
<dbReference type="Proteomes" id="UP001596514">
    <property type="component" value="Unassembled WGS sequence"/>
</dbReference>
<dbReference type="RefSeq" id="WP_343978509.1">
    <property type="nucleotide sequence ID" value="NZ_BAAAGK010000164.1"/>
</dbReference>
<name>A0ABW2T231_9ACTN</name>
<dbReference type="InterPro" id="IPR007173">
    <property type="entry name" value="ALO_C"/>
</dbReference>
<reference evidence="4" key="1">
    <citation type="journal article" date="2019" name="Int. J. Syst. Evol. Microbiol.">
        <title>The Global Catalogue of Microorganisms (GCM) 10K type strain sequencing project: providing services to taxonomists for standard genome sequencing and annotation.</title>
        <authorList>
            <consortium name="The Broad Institute Genomics Platform"/>
            <consortium name="The Broad Institute Genome Sequencing Center for Infectious Disease"/>
            <person name="Wu L."/>
            <person name="Ma J."/>
        </authorList>
    </citation>
    <scope>NUCLEOTIDE SEQUENCE [LARGE SCALE GENOMIC DNA]</scope>
    <source>
        <strain evidence="4">JCM 10083</strain>
    </source>
</reference>
<protein>
    <submittedName>
        <fullName evidence="3">FAD-binding protein</fullName>
    </submittedName>
</protein>
<gene>
    <name evidence="3" type="ORF">ACFQVD_19940</name>
</gene>
<dbReference type="PANTHER" id="PTHR43762">
    <property type="entry name" value="L-GULONOLACTONE OXIDASE"/>
    <property type="match status" value="1"/>
</dbReference>
<dbReference type="Pfam" id="PF04030">
    <property type="entry name" value="ALO"/>
    <property type="match status" value="1"/>
</dbReference>
<evidence type="ECO:0000259" key="2">
    <source>
        <dbReference type="PROSITE" id="PS51387"/>
    </source>
</evidence>
<dbReference type="Gene3D" id="3.30.70.2530">
    <property type="match status" value="1"/>
</dbReference>
<keyword evidence="1" id="KW-0560">Oxidoreductase</keyword>
<dbReference type="EMBL" id="JBHTEE010000001">
    <property type="protein sequence ID" value="MFC7602375.1"/>
    <property type="molecule type" value="Genomic_DNA"/>
</dbReference>
<dbReference type="Pfam" id="PF01565">
    <property type="entry name" value="FAD_binding_4"/>
    <property type="match status" value="1"/>
</dbReference>
<comment type="caution">
    <text evidence="3">The sequence shown here is derived from an EMBL/GenBank/DDBJ whole genome shotgun (WGS) entry which is preliminary data.</text>
</comment>
<dbReference type="Gene3D" id="1.10.45.10">
    <property type="entry name" value="Vanillyl-alcohol Oxidase, Chain A, domain 4"/>
    <property type="match status" value="1"/>
</dbReference>
<dbReference type="InterPro" id="IPR016169">
    <property type="entry name" value="FAD-bd_PCMH_sub2"/>
</dbReference>
<dbReference type="Gene3D" id="3.30.43.10">
    <property type="entry name" value="Uridine Diphospho-n-acetylenolpyruvylglucosamine Reductase, domain 2"/>
    <property type="match status" value="1"/>
</dbReference>
<feature type="domain" description="FAD-binding PCMH-type" evidence="2">
    <location>
        <begin position="12"/>
        <end position="179"/>
    </location>
</feature>
<dbReference type="InterPro" id="IPR016171">
    <property type="entry name" value="Vanillyl_alc_oxidase_C-sub2"/>
</dbReference>
<dbReference type="InterPro" id="IPR006094">
    <property type="entry name" value="Oxid_FAD_bind_N"/>
</dbReference>
<dbReference type="SUPFAM" id="SSF56176">
    <property type="entry name" value="FAD-binding/transporter-associated domain-like"/>
    <property type="match status" value="1"/>
</dbReference>
<dbReference type="PIRSF" id="PIRSF000136">
    <property type="entry name" value="LGO_GLO"/>
    <property type="match status" value="1"/>
</dbReference>
<keyword evidence="4" id="KW-1185">Reference proteome</keyword>
<dbReference type="InterPro" id="IPR010031">
    <property type="entry name" value="FAD_lactone_oxidase-like"/>
</dbReference>
<organism evidence="3 4">
    <name type="scientific">Streptosporangium amethystogenes subsp. fukuiense</name>
    <dbReference type="NCBI Taxonomy" id="698418"/>
    <lineage>
        <taxon>Bacteria</taxon>
        <taxon>Bacillati</taxon>
        <taxon>Actinomycetota</taxon>
        <taxon>Actinomycetes</taxon>
        <taxon>Streptosporangiales</taxon>
        <taxon>Streptosporangiaceae</taxon>
        <taxon>Streptosporangium</taxon>
    </lineage>
</organism>
<dbReference type="Gene3D" id="3.30.70.2520">
    <property type="match status" value="1"/>
</dbReference>
<dbReference type="PANTHER" id="PTHR43762:SF1">
    <property type="entry name" value="D-ARABINONO-1,4-LACTONE OXIDASE"/>
    <property type="match status" value="1"/>
</dbReference>
<evidence type="ECO:0000313" key="3">
    <source>
        <dbReference type="EMBL" id="MFC7602375.1"/>
    </source>
</evidence>
<dbReference type="InterPro" id="IPR036318">
    <property type="entry name" value="FAD-bd_PCMH-like_sf"/>
</dbReference>
<evidence type="ECO:0000313" key="4">
    <source>
        <dbReference type="Proteomes" id="UP001596514"/>
    </source>
</evidence>
<dbReference type="Gene3D" id="3.30.465.10">
    <property type="match status" value="1"/>
</dbReference>
<accession>A0ABW2T231</accession>
<dbReference type="PROSITE" id="PS51387">
    <property type="entry name" value="FAD_PCMH"/>
    <property type="match status" value="1"/>
</dbReference>
<sequence length="431" mass="47113">MTGRLLNWAGNITYGAARFHRPGSMEQLQELVAGSDAVRALGTRHSFNEIADRPGGDLVSLEDLPGGPELDPARGTVTVGAGVRYGELSRHLHGAGYALHNLGSLPHISVAGACATATHGSGDANGNLATAVSGLELVTADGEVTFLSRDRDGDRFAGAVVALGALGVVTRVVLDVVPAFEMRQHVYENLPWARLEEHFEEITSAGYSVSMFTGWNGPVIDQVWVKRRDGEPGPWEPAARWLDATAAPADRHPLPGLSAVNCTAQLGVPGPWYDRLPHFRLDFTPSSGEELQSEYLFPRRHALAVLRALDGVRDVVSPVLQVSEIRTVAADELWLSPSYRQDVVAVHFTWKKDWPAVRRVLTVIEDLLEPFEARPHWGKLFLMGPERLASRYDRLPDFRRLAADLDPTGKFRNPFVNDRLFADGATSSVSR</sequence>
<evidence type="ECO:0000256" key="1">
    <source>
        <dbReference type="ARBA" id="ARBA00023002"/>
    </source>
</evidence>